<name>A0A9D1MHF5_9FIRM</name>
<keyword evidence="2" id="KW-0732">Signal</keyword>
<comment type="caution">
    <text evidence="3">The sequence shown here is derived from an EMBL/GenBank/DDBJ whole genome shotgun (WGS) entry which is preliminary data.</text>
</comment>
<evidence type="ECO:0000256" key="2">
    <source>
        <dbReference type="SAM" id="SignalP"/>
    </source>
</evidence>
<reference evidence="3" key="2">
    <citation type="journal article" date="2021" name="PeerJ">
        <title>Extensive microbial diversity within the chicken gut microbiome revealed by metagenomics and culture.</title>
        <authorList>
            <person name="Gilroy R."/>
            <person name="Ravi A."/>
            <person name="Getino M."/>
            <person name="Pursley I."/>
            <person name="Horton D.L."/>
            <person name="Alikhan N.F."/>
            <person name="Baker D."/>
            <person name="Gharbi K."/>
            <person name="Hall N."/>
            <person name="Watson M."/>
            <person name="Adriaenssens E.M."/>
            <person name="Foster-Nyarko E."/>
            <person name="Jarju S."/>
            <person name="Secka A."/>
            <person name="Antonio M."/>
            <person name="Oren A."/>
            <person name="Chaudhuri R.R."/>
            <person name="La Ragione R."/>
            <person name="Hildebrand F."/>
            <person name="Pallen M.J."/>
        </authorList>
    </citation>
    <scope>NUCLEOTIDE SEQUENCE</scope>
    <source>
        <strain evidence="3">18911</strain>
    </source>
</reference>
<keyword evidence="1" id="KW-0472">Membrane</keyword>
<dbReference type="AlphaFoldDB" id="A0A9D1MHF5"/>
<keyword evidence="1" id="KW-0812">Transmembrane</keyword>
<dbReference type="EMBL" id="DVNF01000089">
    <property type="protein sequence ID" value="HIU60377.1"/>
    <property type="molecule type" value="Genomic_DNA"/>
</dbReference>
<dbReference type="Proteomes" id="UP000824094">
    <property type="component" value="Unassembled WGS sequence"/>
</dbReference>
<proteinExistence type="predicted"/>
<feature type="transmembrane region" description="Helical" evidence="1">
    <location>
        <begin position="398"/>
        <end position="423"/>
    </location>
</feature>
<reference evidence="3" key="1">
    <citation type="submission" date="2020-10" db="EMBL/GenBank/DDBJ databases">
        <authorList>
            <person name="Gilroy R."/>
        </authorList>
    </citation>
    <scope>NUCLEOTIDE SEQUENCE</scope>
    <source>
        <strain evidence="3">18911</strain>
    </source>
</reference>
<evidence type="ECO:0000313" key="4">
    <source>
        <dbReference type="Proteomes" id="UP000824094"/>
    </source>
</evidence>
<accession>A0A9D1MHF5</accession>
<sequence>MKTRAKKFILSLTIFAVMASIAAVALFGTLFGGSYIDKGNNAFAVSETAVSEPQTYDNFTLRRNSSVNASSDRPRFGGVNFDVDFSEEVRLTVSIEVFGDNAAVNNVYAETKVDGISGEDVKFSLTDGSLTGSGGAVSGGVYSNEVIDYSAITVVAEDVNGNSNRYAIDLSAFDRAGIVEYYNKFVAVDPDRFSIDKRTELYRAFEALEVEFESGTVSERLTAAKRAVDNCLSGTIAVSVKNLSSSANVPTGISVSPIPFEETDLIVGVEANVYVDDADVDIAELSDRKQLAAELSGYRNAVVAAFSMKLKSGSEEGAENKIFGSVEVGLNLPVYAEIAKVYRYENGTMVPLSINIEGNRLTFTTDAFGEFYLVSERESAAPAADGLYIGSKFYPSEILWAAGGIVAGIAVLAGVTVLIILIVRNKKSRR</sequence>
<gene>
    <name evidence="3" type="ORF">IAB05_03175</name>
</gene>
<keyword evidence="1" id="KW-1133">Transmembrane helix</keyword>
<protein>
    <submittedName>
        <fullName evidence="3">Uncharacterized protein</fullName>
    </submittedName>
</protein>
<feature type="chain" id="PRO_5039086033" evidence="2">
    <location>
        <begin position="23"/>
        <end position="430"/>
    </location>
</feature>
<evidence type="ECO:0000256" key="1">
    <source>
        <dbReference type="SAM" id="Phobius"/>
    </source>
</evidence>
<organism evidence="3 4">
    <name type="scientific">Candidatus Stercoripulliclostridium merdigallinarum</name>
    <dbReference type="NCBI Taxonomy" id="2840951"/>
    <lineage>
        <taxon>Bacteria</taxon>
        <taxon>Bacillati</taxon>
        <taxon>Bacillota</taxon>
        <taxon>Clostridia</taxon>
        <taxon>Eubacteriales</taxon>
        <taxon>Candidatus Stercoripulliclostridium</taxon>
    </lineage>
</organism>
<feature type="signal peptide" evidence="2">
    <location>
        <begin position="1"/>
        <end position="22"/>
    </location>
</feature>
<evidence type="ECO:0000313" key="3">
    <source>
        <dbReference type="EMBL" id="HIU60377.1"/>
    </source>
</evidence>